<dbReference type="GO" id="GO:0016787">
    <property type="term" value="F:hydrolase activity"/>
    <property type="evidence" value="ECO:0007669"/>
    <property type="project" value="UniProtKB-KW"/>
</dbReference>
<keyword evidence="2" id="KW-1185">Reference proteome</keyword>
<reference evidence="2" key="1">
    <citation type="submission" date="2016-10" db="EMBL/GenBank/DDBJ databases">
        <authorList>
            <person name="Varghese N."/>
            <person name="Submissions S."/>
        </authorList>
    </citation>
    <scope>NUCLEOTIDE SEQUENCE [LARGE SCALE GENOMIC DNA]</scope>
    <source>
        <strain evidence="2">DSM 18733</strain>
    </source>
</reference>
<protein>
    <submittedName>
        <fullName evidence="1">Putative hydrolase of the HAD superfamily</fullName>
    </submittedName>
</protein>
<dbReference type="SFLD" id="SFLDG01129">
    <property type="entry name" value="C1.5:_HAD__Beta-PGM__Phosphata"/>
    <property type="match status" value="1"/>
</dbReference>
<dbReference type="PANTHER" id="PTHR43611:SF3">
    <property type="entry name" value="FLAVIN MONONUCLEOTIDE HYDROLASE 1, CHLOROPLATIC"/>
    <property type="match status" value="1"/>
</dbReference>
<evidence type="ECO:0000313" key="2">
    <source>
        <dbReference type="Proteomes" id="UP000199421"/>
    </source>
</evidence>
<organism evidence="1 2">
    <name type="scientific">Olivibacter domesticus</name>
    <name type="common">Pseudosphingobacterium domesticum</name>
    <dbReference type="NCBI Taxonomy" id="407022"/>
    <lineage>
        <taxon>Bacteria</taxon>
        <taxon>Pseudomonadati</taxon>
        <taxon>Bacteroidota</taxon>
        <taxon>Sphingobacteriia</taxon>
        <taxon>Sphingobacteriales</taxon>
        <taxon>Sphingobacteriaceae</taxon>
        <taxon>Olivibacter</taxon>
    </lineage>
</organism>
<dbReference type="AlphaFoldDB" id="A0A1H7U3Y2"/>
<evidence type="ECO:0000313" key="1">
    <source>
        <dbReference type="EMBL" id="SEL91469.1"/>
    </source>
</evidence>
<dbReference type="NCBIfam" id="TIGR01509">
    <property type="entry name" value="HAD-SF-IA-v3"/>
    <property type="match status" value="1"/>
</dbReference>
<dbReference type="Gene3D" id="3.40.50.1000">
    <property type="entry name" value="HAD superfamily/HAD-like"/>
    <property type="match status" value="1"/>
</dbReference>
<accession>A0A1H7U3Y2</accession>
<dbReference type="SFLD" id="SFLDS00003">
    <property type="entry name" value="Haloacid_Dehalogenase"/>
    <property type="match status" value="1"/>
</dbReference>
<dbReference type="InterPro" id="IPR036412">
    <property type="entry name" value="HAD-like_sf"/>
</dbReference>
<dbReference type="Pfam" id="PF00702">
    <property type="entry name" value="Hydrolase"/>
    <property type="match status" value="1"/>
</dbReference>
<dbReference type="RefSeq" id="WP_093327205.1">
    <property type="nucleotide sequence ID" value="NZ_FOAF01000005.1"/>
</dbReference>
<dbReference type="Gene3D" id="1.10.150.240">
    <property type="entry name" value="Putative phosphatase, domain 2"/>
    <property type="match status" value="1"/>
</dbReference>
<dbReference type="OrthoDB" id="9797415at2"/>
<dbReference type="InterPro" id="IPR023214">
    <property type="entry name" value="HAD_sf"/>
</dbReference>
<sequence>MQNIENIIFDYGNVIFMIDFQRAQRAFMELGVNDVENVFSHAGQSALFDDFDMGKISAGEFRNAIREITGQQLKDEQIDNAWNALLIGVPKGRHELLLRLKEQYNTFLLSNNNEIHYASIQNYLKKEYGLENNSGFFIKDYYSHLLGMRKPNADIFEFMIHEHQLVPGKTLFIDDSPQHLITAQSLGIQTELLTAPDTLENLLERRGIVI</sequence>
<dbReference type="EMBL" id="FOAF01000005">
    <property type="protein sequence ID" value="SEL91469.1"/>
    <property type="molecule type" value="Genomic_DNA"/>
</dbReference>
<gene>
    <name evidence="1" type="ORF">SAMN05661044_03718</name>
</gene>
<dbReference type="PANTHER" id="PTHR43611">
    <property type="entry name" value="ALPHA-D-GLUCOSE 1-PHOSPHATE PHOSPHATASE"/>
    <property type="match status" value="1"/>
</dbReference>
<keyword evidence="1" id="KW-0378">Hydrolase</keyword>
<dbReference type="InterPro" id="IPR006439">
    <property type="entry name" value="HAD-SF_hydro_IA"/>
</dbReference>
<dbReference type="SUPFAM" id="SSF56784">
    <property type="entry name" value="HAD-like"/>
    <property type="match status" value="1"/>
</dbReference>
<dbReference type="InterPro" id="IPR023198">
    <property type="entry name" value="PGP-like_dom2"/>
</dbReference>
<dbReference type="Proteomes" id="UP000199421">
    <property type="component" value="Unassembled WGS sequence"/>
</dbReference>
<name>A0A1H7U3Y2_OLID1</name>
<dbReference type="STRING" id="407022.SAMN05661044_03718"/>
<dbReference type="CDD" id="cd02603">
    <property type="entry name" value="HAD_sEH-N_like"/>
    <property type="match status" value="1"/>
</dbReference>
<proteinExistence type="predicted"/>